<dbReference type="PROSITE" id="PS50024">
    <property type="entry name" value="SEA"/>
    <property type="match status" value="1"/>
</dbReference>
<organism evidence="2 3">
    <name type="scientific">Ranitomeya imitator</name>
    <name type="common">mimic poison frog</name>
    <dbReference type="NCBI Taxonomy" id="111125"/>
    <lineage>
        <taxon>Eukaryota</taxon>
        <taxon>Metazoa</taxon>
        <taxon>Chordata</taxon>
        <taxon>Craniata</taxon>
        <taxon>Vertebrata</taxon>
        <taxon>Euteleostomi</taxon>
        <taxon>Amphibia</taxon>
        <taxon>Batrachia</taxon>
        <taxon>Anura</taxon>
        <taxon>Neobatrachia</taxon>
        <taxon>Hyloidea</taxon>
        <taxon>Dendrobatidae</taxon>
        <taxon>Dendrobatinae</taxon>
        <taxon>Ranitomeya</taxon>
    </lineage>
</organism>
<name>A0ABN9L7R9_9NEOB</name>
<evidence type="ECO:0000259" key="1">
    <source>
        <dbReference type="PROSITE" id="PS50024"/>
    </source>
</evidence>
<gene>
    <name evidence="2" type="ORF">RIMI_LOCUS5260215</name>
</gene>
<sequence>MSDSTVNSSSTSSPVTLTSTNTTSGMIILPSTTTMTSLVTSISSQGTKEDNNLTTISSSTSKAISQATTAIPTAVVPLEFKIVNKNFTEDLKNKSSEVYINFTSNIENQYSIRVEVYSDGISMAVIYQVPVNGYRSHVTYQCHVTTGRHSANVSGTAYVWELTRVYQEKFSNFKSVTVIALSQGSVIATTELEFANSTVPVPSSDNTVRALVSSLQSDNFVGDLQLKSESINSNVNQMQQDYLGGASQYRWTMTQTYCQSNPGVFFKTKKWNILKLPSANLSNLAPLDVSISFLIMIPYNQSSQNILKTQANNWVNNTLLLLPNITTSENASVTFTNNSGWTLYSVVFPIITPLLFDVDAALGNFISNRKNAEFTIVPSTLTIQGKSPTLNTISPPLRILDVPQSLDLSTKSSATFQQYSKAIEDSFKDIFGEQQVEPIVTGFTNDPLSRMVSVYLYFPSDAINKTTVINKMEANVGTFTKRNLNLDLFLLDPKVGVQVSSNLMQDYTSNLSNASSSDAIGFQNTVLDLLTPELKKFYGNSLQDPPSVSFRNSSDGLAAMDINYILNYTTNVDSSLLLTSLINNTGLINIIRISSLSVNAYTVLNGVVKIALSRHVLWRTENELQSNIAASMQPADITPVVDLFTLKPRFINQDYGADLKDRNSKRFIELANNITQGHDVWEKVEKFQGAEYFRKALYKIISTNRKKDAKKKLQEQHCWHFPEKY</sequence>
<comment type="caution">
    <text evidence="2">The sequence shown here is derived from an EMBL/GenBank/DDBJ whole genome shotgun (WGS) entry which is preliminary data.</text>
</comment>
<keyword evidence="3" id="KW-1185">Reference proteome</keyword>
<dbReference type="EMBL" id="CAUEEQ010008884">
    <property type="protein sequence ID" value="CAJ0932831.1"/>
    <property type="molecule type" value="Genomic_DNA"/>
</dbReference>
<accession>A0ABN9L7R9</accession>
<evidence type="ECO:0000313" key="3">
    <source>
        <dbReference type="Proteomes" id="UP001176940"/>
    </source>
</evidence>
<dbReference type="InterPro" id="IPR000082">
    <property type="entry name" value="SEA_dom"/>
</dbReference>
<evidence type="ECO:0000313" key="2">
    <source>
        <dbReference type="EMBL" id="CAJ0932831.1"/>
    </source>
</evidence>
<proteinExistence type="predicted"/>
<reference evidence="2" key="1">
    <citation type="submission" date="2023-07" db="EMBL/GenBank/DDBJ databases">
        <authorList>
            <person name="Stuckert A."/>
        </authorList>
    </citation>
    <scope>NUCLEOTIDE SEQUENCE</scope>
</reference>
<protein>
    <recommendedName>
        <fullName evidence="1">SEA domain-containing protein</fullName>
    </recommendedName>
</protein>
<feature type="domain" description="SEA" evidence="1">
    <location>
        <begin position="72"/>
        <end position="193"/>
    </location>
</feature>
<dbReference type="Proteomes" id="UP001176940">
    <property type="component" value="Unassembled WGS sequence"/>
</dbReference>